<keyword evidence="7 9" id="KW-0472">Membrane</keyword>
<keyword evidence="12" id="KW-1185">Reference proteome</keyword>
<keyword evidence="4 9" id="KW-0812">Transmembrane</keyword>
<sequence length="432" mass="46466">MGVKSDDRSDGFSLSSAEADRQEEQAHRTGSSFGAYFNIICVIAGTGTLQLPLAMHQGGWIGLLLIVMSGVMAIYTGNLLIRCLYINPGQRLAGYAAVGEQAFGRVGRYVVMFFNYAIMLGVGCIYIMLTGTQTYSLLKDAGIEVLSERAWIAVAGAIVLVPLVLLKSLKEAALLSVFGTLTTMVVVVVAAALSIIDIHKPDHAPAHHVFVNPSQLAIALASISFSFGGNVIYPHVEATMRHPGSWSRVLTYAVFTIMGIYMVIAIPGYLAYGDQAQSPIFLNLPKGAATTSATILITIHVILAAPILLTSFALDVERSWGIEVKRLGRAKEFIYRAAVRATTVTALTVIAMVVPFFGDFMSLLGAFANCMVVFVLPVVCYLRLFGWRSVRVVELAWCTLVIAVGLFGCVLGAIDAIKALHKDFTEAGNITF</sequence>
<keyword evidence="6 9" id="KW-1133">Transmembrane helix</keyword>
<dbReference type="GO" id="GO:0015179">
    <property type="term" value="F:L-amino acid transmembrane transporter activity"/>
    <property type="evidence" value="ECO:0007669"/>
    <property type="project" value="TreeGrafter"/>
</dbReference>
<evidence type="ECO:0000256" key="4">
    <source>
        <dbReference type="ARBA" id="ARBA00022692"/>
    </source>
</evidence>
<keyword evidence="5" id="KW-0029">Amino-acid transport</keyword>
<evidence type="ECO:0000256" key="6">
    <source>
        <dbReference type="ARBA" id="ARBA00022989"/>
    </source>
</evidence>
<feature type="transmembrane region" description="Helical" evidence="9">
    <location>
        <begin position="337"/>
        <end position="357"/>
    </location>
</feature>
<dbReference type="InterPro" id="IPR013057">
    <property type="entry name" value="AA_transpt_TM"/>
</dbReference>
<feature type="transmembrane region" description="Helical" evidence="9">
    <location>
        <begin position="392"/>
        <end position="414"/>
    </location>
</feature>
<dbReference type="EMBL" id="KZ992751">
    <property type="protein sequence ID" value="RKP07202.1"/>
    <property type="molecule type" value="Genomic_DNA"/>
</dbReference>
<feature type="transmembrane region" description="Helical" evidence="9">
    <location>
        <begin position="106"/>
        <end position="129"/>
    </location>
</feature>
<evidence type="ECO:0000313" key="12">
    <source>
        <dbReference type="Proteomes" id="UP000271241"/>
    </source>
</evidence>
<keyword evidence="3" id="KW-0813">Transport</keyword>
<dbReference type="PANTHER" id="PTHR22950">
    <property type="entry name" value="AMINO ACID TRANSPORTER"/>
    <property type="match status" value="1"/>
</dbReference>
<organism evidence="11 12">
    <name type="scientific">Thamnocephalis sphaerospora</name>
    <dbReference type="NCBI Taxonomy" id="78915"/>
    <lineage>
        <taxon>Eukaryota</taxon>
        <taxon>Fungi</taxon>
        <taxon>Fungi incertae sedis</taxon>
        <taxon>Zoopagomycota</taxon>
        <taxon>Zoopagomycotina</taxon>
        <taxon>Zoopagomycetes</taxon>
        <taxon>Zoopagales</taxon>
        <taxon>Sigmoideomycetaceae</taxon>
        <taxon>Thamnocephalis</taxon>
    </lineage>
</organism>
<comment type="subcellular location">
    <subcellularLocation>
        <location evidence="1">Membrane</location>
        <topology evidence="1">Multi-pass membrane protein</topology>
    </subcellularLocation>
</comment>
<dbReference type="Proteomes" id="UP000271241">
    <property type="component" value="Unassembled WGS sequence"/>
</dbReference>
<feature type="domain" description="Amino acid transporter transmembrane" evidence="10">
    <location>
        <begin position="29"/>
        <end position="416"/>
    </location>
</feature>
<feature type="transmembrane region" description="Helical" evidence="9">
    <location>
        <begin position="216"/>
        <end position="237"/>
    </location>
</feature>
<feature type="compositionally biased region" description="Basic and acidic residues" evidence="8">
    <location>
        <begin position="1"/>
        <end position="10"/>
    </location>
</feature>
<reference evidence="12" key="1">
    <citation type="journal article" date="2018" name="Nat. Microbiol.">
        <title>Leveraging single-cell genomics to expand the fungal tree of life.</title>
        <authorList>
            <person name="Ahrendt S.R."/>
            <person name="Quandt C.A."/>
            <person name="Ciobanu D."/>
            <person name="Clum A."/>
            <person name="Salamov A."/>
            <person name="Andreopoulos B."/>
            <person name="Cheng J.F."/>
            <person name="Woyke T."/>
            <person name="Pelin A."/>
            <person name="Henrissat B."/>
            <person name="Reynolds N.K."/>
            <person name="Benny G.L."/>
            <person name="Smith M.E."/>
            <person name="James T.Y."/>
            <person name="Grigoriev I.V."/>
        </authorList>
    </citation>
    <scope>NUCLEOTIDE SEQUENCE [LARGE SCALE GENOMIC DNA]</scope>
    <source>
        <strain evidence="12">RSA 1356</strain>
    </source>
</reference>
<name>A0A4P9XN10_9FUNG</name>
<dbReference type="OrthoDB" id="40134at2759"/>
<evidence type="ECO:0000256" key="2">
    <source>
        <dbReference type="ARBA" id="ARBA00008066"/>
    </source>
</evidence>
<dbReference type="Gene3D" id="1.20.1740.10">
    <property type="entry name" value="Amino acid/polyamine transporter I"/>
    <property type="match status" value="1"/>
</dbReference>
<evidence type="ECO:0000313" key="11">
    <source>
        <dbReference type="EMBL" id="RKP07202.1"/>
    </source>
</evidence>
<dbReference type="STRING" id="78915.A0A4P9XN10"/>
<evidence type="ECO:0000259" key="10">
    <source>
        <dbReference type="Pfam" id="PF01490"/>
    </source>
</evidence>
<feature type="transmembrane region" description="Helical" evidence="9">
    <location>
        <begin position="60"/>
        <end position="85"/>
    </location>
</feature>
<dbReference type="Pfam" id="PF01490">
    <property type="entry name" value="Aa_trans"/>
    <property type="match status" value="1"/>
</dbReference>
<evidence type="ECO:0000256" key="3">
    <source>
        <dbReference type="ARBA" id="ARBA00022448"/>
    </source>
</evidence>
<feature type="transmembrane region" description="Helical" evidence="9">
    <location>
        <begin position="292"/>
        <end position="316"/>
    </location>
</feature>
<accession>A0A4P9XN10</accession>
<protein>
    <submittedName>
        <fullName evidence="11">Transmembrane amino acid transporter protein-domain-containing protein</fullName>
    </submittedName>
</protein>
<dbReference type="PANTHER" id="PTHR22950:SF692">
    <property type="entry name" value="TRANSMEMBRANE AMINO ACID TRANSPORTER FAMILY PROTEIN"/>
    <property type="match status" value="1"/>
</dbReference>
<feature type="transmembrane region" description="Helical" evidence="9">
    <location>
        <begin position="363"/>
        <end position="385"/>
    </location>
</feature>
<dbReference type="GO" id="GO:0005774">
    <property type="term" value="C:vacuolar membrane"/>
    <property type="evidence" value="ECO:0007669"/>
    <property type="project" value="TreeGrafter"/>
</dbReference>
<feature type="transmembrane region" description="Helical" evidence="9">
    <location>
        <begin position="249"/>
        <end position="272"/>
    </location>
</feature>
<proteinExistence type="inferred from homology"/>
<comment type="similarity">
    <text evidence="2">Belongs to the amino acid/polyamine transporter 2 family.</text>
</comment>
<evidence type="ECO:0000256" key="9">
    <source>
        <dbReference type="SAM" id="Phobius"/>
    </source>
</evidence>
<feature type="transmembrane region" description="Helical" evidence="9">
    <location>
        <begin position="149"/>
        <end position="166"/>
    </location>
</feature>
<dbReference type="AlphaFoldDB" id="A0A4P9XN10"/>
<feature type="transmembrane region" description="Helical" evidence="9">
    <location>
        <begin position="173"/>
        <end position="196"/>
    </location>
</feature>
<evidence type="ECO:0000256" key="1">
    <source>
        <dbReference type="ARBA" id="ARBA00004141"/>
    </source>
</evidence>
<feature type="transmembrane region" description="Helical" evidence="9">
    <location>
        <begin position="35"/>
        <end position="54"/>
    </location>
</feature>
<evidence type="ECO:0000256" key="7">
    <source>
        <dbReference type="ARBA" id="ARBA00023136"/>
    </source>
</evidence>
<gene>
    <name evidence="11" type="ORF">THASP1DRAFT_30980</name>
</gene>
<feature type="region of interest" description="Disordered" evidence="8">
    <location>
        <begin position="1"/>
        <end position="21"/>
    </location>
</feature>
<evidence type="ECO:0000256" key="8">
    <source>
        <dbReference type="SAM" id="MobiDB-lite"/>
    </source>
</evidence>
<evidence type="ECO:0000256" key="5">
    <source>
        <dbReference type="ARBA" id="ARBA00022970"/>
    </source>
</evidence>